<dbReference type="Proteomes" id="UP000464787">
    <property type="component" value="Chromosome"/>
</dbReference>
<dbReference type="SUPFAM" id="SSF51182">
    <property type="entry name" value="RmlC-like cupins"/>
    <property type="match status" value="1"/>
</dbReference>
<sequence>MTAASPEDLRQARRGAVADTLADIRRLSAAQIDRAALDRIAARLAVLAARAELFSRADFPPPAAEAGVGASTRYRLNPDDGDEDIALYLNSINPGKKTIPHNHDTWAVIVAIEGQEFNRVYRRVGQNADGSVIRLEVERELTVEPGTPIAFLAQDLHSIHVAGDTPTLHFHLYGRPLETLTGRIGVDPDTGAVVNYNATQMKPSEAAAA</sequence>
<protein>
    <submittedName>
        <fullName evidence="1">Cysteine dioxygenase</fullName>
    </submittedName>
</protein>
<dbReference type="KEGG" id="xyk:GT347_14520"/>
<organism evidence="1 2">
    <name type="scientific">Xylophilus rhododendri</name>
    <dbReference type="NCBI Taxonomy" id="2697032"/>
    <lineage>
        <taxon>Bacteria</taxon>
        <taxon>Pseudomonadati</taxon>
        <taxon>Pseudomonadota</taxon>
        <taxon>Betaproteobacteria</taxon>
        <taxon>Burkholderiales</taxon>
        <taxon>Xylophilus</taxon>
    </lineage>
</organism>
<dbReference type="Gene3D" id="2.60.120.10">
    <property type="entry name" value="Jelly Rolls"/>
    <property type="match status" value="1"/>
</dbReference>
<proteinExistence type="predicted"/>
<evidence type="ECO:0000313" key="1">
    <source>
        <dbReference type="EMBL" id="QHI99093.1"/>
    </source>
</evidence>
<name>A0A857J773_9BURK</name>
<dbReference type="EMBL" id="CP047650">
    <property type="protein sequence ID" value="QHI99093.1"/>
    <property type="molecule type" value="Genomic_DNA"/>
</dbReference>
<evidence type="ECO:0000313" key="2">
    <source>
        <dbReference type="Proteomes" id="UP000464787"/>
    </source>
</evidence>
<dbReference type="GO" id="GO:0051213">
    <property type="term" value="F:dioxygenase activity"/>
    <property type="evidence" value="ECO:0007669"/>
    <property type="project" value="UniProtKB-KW"/>
</dbReference>
<dbReference type="InterPro" id="IPR014710">
    <property type="entry name" value="RmlC-like_jellyroll"/>
</dbReference>
<keyword evidence="1" id="KW-0223">Dioxygenase</keyword>
<keyword evidence="1" id="KW-0560">Oxidoreductase</keyword>
<dbReference type="RefSeq" id="WP_160552874.1">
    <property type="nucleotide sequence ID" value="NZ_CP047650.1"/>
</dbReference>
<accession>A0A857J773</accession>
<gene>
    <name evidence="1" type="ORF">GT347_14520</name>
</gene>
<keyword evidence="2" id="KW-1185">Reference proteome</keyword>
<dbReference type="InterPro" id="IPR011051">
    <property type="entry name" value="RmlC_Cupin_sf"/>
</dbReference>
<dbReference type="AlphaFoldDB" id="A0A857J773"/>
<reference evidence="1 2" key="1">
    <citation type="submission" date="2020-01" db="EMBL/GenBank/DDBJ databases">
        <title>Genome sequencing of strain KACC 21265.</title>
        <authorList>
            <person name="Heo J."/>
            <person name="Kim S.-J."/>
            <person name="Kim J.-S."/>
            <person name="Hong S.-B."/>
            <person name="Kwon S.-W."/>
        </authorList>
    </citation>
    <scope>NUCLEOTIDE SEQUENCE [LARGE SCALE GENOMIC DNA]</scope>
    <source>
        <strain evidence="1 2">KACC 21265</strain>
    </source>
</reference>
<dbReference type="CDD" id="cd10548">
    <property type="entry name" value="cupin_CDO"/>
    <property type="match status" value="1"/>
</dbReference>